<feature type="compositionally biased region" description="Basic residues" evidence="2">
    <location>
        <begin position="233"/>
        <end position="245"/>
    </location>
</feature>
<feature type="coiled-coil region" evidence="1">
    <location>
        <begin position="137"/>
        <end position="203"/>
    </location>
</feature>
<organism evidence="3 4">
    <name type="scientific">Schizothecium vesticola</name>
    <dbReference type="NCBI Taxonomy" id="314040"/>
    <lineage>
        <taxon>Eukaryota</taxon>
        <taxon>Fungi</taxon>
        <taxon>Dikarya</taxon>
        <taxon>Ascomycota</taxon>
        <taxon>Pezizomycotina</taxon>
        <taxon>Sordariomycetes</taxon>
        <taxon>Sordariomycetidae</taxon>
        <taxon>Sordariales</taxon>
        <taxon>Schizotheciaceae</taxon>
        <taxon>Schizothecium</taxon>
    </lineage>
</organism>
<reference evidence="3" key="1">
    <citation type="submission" date="2023-06" db="EMBL/GenBank/DDBJ databases">
        <title>Genome-scale phylogeny and comparative genomics of the fungal order Sordariales.</title>
        <authorList>
            <consortium name="Lawrence Berkeley National Laboratory"/>
            <person name="Hensen N."/>
            <person name="Bonometti L."/>
            <person name="Westerberg I."/>
            <person name="Brannstrom I.O."/>
            <person name="Guillou S."/>
            <person name="Cros-Aarteil S."/>
            <person name="Calhoun S."/>
            <person name="Haridas S."/>
            <person name="Kuo A."/>
            <person name="Mondo S."/>
            <person name="Pangilinan J."/>
            <person name="Riley R."/>
            <person name="LaButti K."/>
            <person name="Andreopoulos B."/>
            <person name="Lipzen A."/>
            <person name="Chen C."/>
            <person name="Yanf M."/>
            <person name="Daum C."/>
            <person name="Ng V."/>
            <person name="Clum A."/>
            <person name="Steindorff A."/>
            <person name="Ohm R."/>
            <person name="Martin F."/>
            <person name="Silar P."/>
            <person name="Natvig D."/>
            <person name="Lalanne C."/>
            <person name="Gautier V."/>
            <person name="Ament-velasquez S.L."/>
            <person name="Kruys A."/>
            <person name="Hutchinson M.I."/>
            <person name="Powell A.J."/>
            <person name="Barry K."/>
            <person name="Miller A.N."/>
            <person name="Grigoriev I.V."/>
            <person name="Debuchy R."/>
            <person name="Gladieux P."/>
            <person name="Thoren M.H."/>
            <person name="Johannesson H."/>
        </authorList>
    </citation>
    <scope>NUCLEOTIDE SEQUENCE</scope>
    <source>
        <strain evidence="3">SMH3187-1</strain>
    </source>
</reference>
<feature type="region of interest" description="Disordered" evidence="2">
    <location>
        <begin position="225"/>
        <end position="245"/>
    </location>
</feature>
<dbReference type="EMBL" id="JAUKUD010000005">
    <property type="protein sequence ID" value="KAK0743336.1"/>
    <property type="molecule type" value="Genomic_DNA"/>
</dbReference>
<name>A0AA40EPZ8_9PEZI</name>
<accession>A0AA40EPZ8</accession>
<evidence type="ECO:0000313" key="3">
    <source>
        <dbReference type="EMBL" id="KAK0743336.1"/>
    </source>
</evidence>
<protein>
    <submittedName>
        <fullName evidence="3">Uncharacterized protein</fullName>
    </submittedName>
</protein>
<gene>
    <name evidence="3" type="ORF">B0T18DRAFT_182357</name>
</gene>
<evidence type="ECO:0000256" key="1">
    <source>
        <dbReference type="SAM" id="Coils"/>
    </source>
</evidence>
<dbReference type="AlphaFoldDB" id="A0AA40EPZ8"/>
<keyword evidence="4" id="KW-1185">Reference proteome</keyword>
<sequence length="245" mass="28620">MANVINKYTQHHKSAIDRQMAKYDKYIKRLKYERAQGKKEYEKCASQIEAQAHTIQELQDREALMADQIRSHENESAMAEARTQQIKDKYYMVKGVLNAAIEEQQHLYTKAKMQCESSIIEIRAMEKCHKSSIELAVEKAETARVQMLEKVKQVIAEANVEEQGLREQIKSAHQQLEQKTAELERQQNENRVLSKRLQSVKTETNGLESLVAQNKEILENWMNNTQQTAIRPTRWKQRHRPNSIS</sequence>
<evidence type="ECO:0000256" key="2">
    <source>
        <dbReference type="SAM" id="MobiDB-lite"/>
    </source>
</evidence>
<evidence type="ECO:0000313" key="4">
    <source>
        <dbReference type="Proteomes" id="UP001172155"/>
    </source>
</evidence>
<dbReference type="Proteomes" id="UP001172155">
    <property type="component" value="Unassembled WGS sequence"/>
</dbReference>
<proteinExistence type="predicted"/>
<feature type="coiled-coil region" evidence="1">
    <location>
        <begin position="41"/>
        <end position="89"/>
    </location>
</feature>
<comment type="caution">
    <text evidence="3">The sequence shown here is derived from an EMBL/GenBank/DDBJ whole genome shotgun (WGS) entry which is preliminary data.</text>
</comment>
<keyword evidence="1" id="KW-0175">Coiled coil</keyword>